<accession>A0A915KKY4</accession>
<evidence type="ECO:0000256" key="1">
    <source>
        <dbReference type="SAM" id="SignalP"/>
    </source>
</evidence>
<organism evidence="2 3">
    <name type="scientific">Romanomermis culicivorax</name>
    <name type="common">Nematode worm</name>
    <dbReference type="NCBI Taxonomy" id="13658"/>
    <lineage>
        <taxon>Eukaryota</taxon>
        <taxon>Metazoa</taxon>
        <taxon>Ecdysozoa</taxon>
        <taxon>Nematoda</taxon>
        <taxon>Enoplea</taxon>
        <taxon>Dorylaimia</taxon>
        <taxon>Mermithida</taxon>
        <taxon>Mermithoidea</taxon>
        <taxon>Mermithidae</taxon>
        <taxon>Romanomermis</taxon>
    </lineage>
</organism>
<keyword evidence="1" id="KW-0732">Signal</keyword>
<evidence type="ECO:0000313" key="3">
    <source>
        <dbReference type="WBParaSite" id="nRc.2.0.1.t39425-RA"/>
    </source>
</evidence>
<dbReference type="WBParaSite" id="nRc.2.0.1.t39425-RA">
    <property type="protein sequence ID" value="nRc.2.0.1.t39425-RA"/>
    <property type="gene ID" value="nRc.2.0.1.g39425"/>
</dbReference>
<proteinExistence type="predicted"/>
<evidence type="ECO:0000313" key="2">
    <source>
        <dbReference type="Proteomes" id="UP000887565"/>
    </source>
</evidence>
<name>A0A915KKY4_ROMCU</name>
<feature type="chain" id="PRO_5038138161" evidence="1">
    <location>
        <begin position="21"/>
        <end position="139"/>
    </location>
</feature>
<reference evidence="3" key="1">
    <citation type="submission" date="2022-11" db="UniProtKB">
        <authorList>
            <consortium name="WormBaseParasite"/>
        </authorList>
    </citation>
    <scope>IDENTIFICATION</scope>
</reference>
<dbReference type="Proteomes" id="UP000887565">
    <property type="component" value="Unplaced"/>
</dbReference>
<keyword evidence="2" id="KW-1185">Reference proteome</keyword>
<dbReference type="AlphaFoldDB" id="A0A915KKY4"/>
<protein>
    <submittedName>
        <fullName evidence="3">Uncharacterized protein</fullName>
    </submittedName>
</protein>
<feature type="signal peptide" evidence="1">
    <location>
        <begin position="1"/>
        <end position="20"/>
    </location>
</feature>
<sequence>MNFEHCLWMWQIILPHIVVQTCIRASEVRNTGSCRNSGAGHYDYIFNLPIANQISHPVDIEAFQNPFVRRAFPKKFLANTNNSDDSSLEESGLIVSTFANKSFKSLIKFFVSDPSHNLHKNDDEVDFSSKISTANFKQL</sequence>